<dbReference type="EMBL" id="AXCV01000244">
    <property type="protein sequence ID" value="KGO31697.1"/>
    <property type="molecule type" value="Genomic_DNA"/>
</dbReference>
<comment type="similarity">
    <text evidence="3">Belongs to the flavodoxin family.</text>
</comment>
<dbReference type="Pfam" id="PF00258">
    <property type="entry name" value="Flavodoxin_1"/>
    <property type="match status" value="1"/>
</dbReference>
<dbReference type="Gene3D" id="3.40.50.360">
    <property type="match status" value="1"/>
</dbReference>
<keyword evidence="4" id="KW-0813">Transport</keyword>
<feature type="non-terminal residue" evidence="9">
    <location>
        <position position="1"/>
    </location>
</feature>
<dbReference type="InterPro" id="IPR029039">
    <property type="entry name" value="Flavoprotein-like_sf"/>
</dbReference>
<evidence type="ECO:0000256" key="4">
    <source>
        <dbReference type="ARBA" id="ARBA00022448"/>
    </source>
</evidence>
<dbReference type="PROSITE" id="PS50902">
    <property type="entry name" value="FLAVODOXIN_LIKE"/>
    <property type="match status" value="1"/>
</dbReference>
<evidence type="ECO:0000259" key="8">
    <source>
        <dbReference type="PROSITE" id="PS50902"/>
    </source>
</evidence>
<sequence length="152" mass="16577">NEDLAAVIDDEFTEQGCHADVSEFEETDVADLKESDIVVIVVYTYDRGSLPEESLDFYEDLKNTDWSDKKVGVIGSGDVFYGPDYDKAVEKFAKRVKESGAKCPAEAVKINLQVDENDLPTIKNSLAISSKISDHLSSTIVAPSPAPFGLAN</sequence>
<accession>A0ABR4XQF1</accession>
<evidence type="ECO:0000313" key="9">
    <source>
        <dbReference type="EMBL" id="KGO31697.1"/>
    </source>
</evidence>
<protein>
    <submittedName>
        <fullName evidence="9">Flavodoxin</fullName>
    </submittedName>
</protein>
<evidence type="ECO:0000256" key="1">
    <source>
        <dbReference type="ARBA" id="ARBA00001917"/>
    </source>
</evidence>
<evidence type="ECO:0000313" key="10">
    <source>
        <dbReference type="Proteomes" id="UP000030023"/>
    </source>
</evidence>
<comment type="function">
    <text evidence="2">Low-potential electron donor to a number of redox enzymes.</text>
</comment>
<dbReference type="PANTHER" id="PTHR42809">
    <property type="entry name" value="FLAVODOXIN 2"/>
    <property type="match status" value="1"/>
</dbReference>
<feature type="domain" description="Flavodoxin-like" evidence="8">
    <location>
        <begin position="1"/>
        <end position="136"/>
    </location>
</feature>
<evidence type="ECO:0000256" key="3">
    <source>
        <dbReference type="ARBA" id="ARBA00005267"/>
    </source>
</evidence>
<proteinExistence type="inferred from homology"/>
<organism evidence="9 10">
    <name type="scientific">Oenococcus alcoholitolerans</name>
    <dbReference type="NCBI Taxonomy" id="931074"/>
    <lineage>
        <taxon>Bacteria</taxon>
        <taxon>Bacillati</taxon>
        <taxon>Bacillota</taxon>
        <taxon>Bacilli</taxon>
        <taxon>Lactobacillales</taxon>
        <taxon>Lactobacillaceae</taxon>
        <taxon>Oenococcus</taxon>
    </lineage>
</organism>
<comment type="cofactor">
    <cofactor evidence="1">
        <name>FMN</name>
        <dbReference type="ChEBI" id="CHEBI:58210"/>
    </cofactor>
</comment>
<keyword evidence="5" id="KW-0285">Flavoprotein</keyword>
<dbReference type="PANTHER" id="PTHR42809:SF1">
    <property type="entry name" value="FLAVODOXIN 1"/>
    <property type="match status" value="1"/>
</dbReference>
<dbReference type="InterPro" id="IPR050619">
    <property type="entry name" value="Flavodoxin"/>
</dbReference>
<evidence type="ECO:0000256" key="5">
    <source>
        <dbReference type="ARBA" id="ARBA00022630"/>
    </source>
</evidence>
<keyword evidence="7" id="KW-0249">Electron transport</keyword>
<reference evidence="9 10" key="1">
    <citation type="journal article" date="2014" name="Antonie Van Leeuwenhoek">
        <title>Oenococcus alcoholitolerans sp. nov., a lactic acid bacteria isolated from cachaca and ethanol fermentation processes.</title>
        <authorList>
            <person name="Badotti F."/>
            <person name="Moreira A.P."/>
            <person name="Tonon L.A."/>
            <person name="de Lucena B.T."/>
            <person name="Gomes Fde C."/>
            <person name="Kruger R."/>
            <person name="Thompson C.C."/>
            <person name="de Morais M.A.Jr."/>
            <person name="Rosa C.A."/>
            <person name="Thompson F.L."/>
        </authorList>
    </citation>
    <scope>NUCLEOTIDE SEQUENCE [LARGE SCALE GENOMIC DNA]</scope>
    <source>
        <strain evidence="9 10">UFRJ-M7.2.18</strain>
    </source>
</reference>
<evidence type="ECO:0000256" key="7">
    <source>
        <dbReference type="ARBA" id="ARBA00022982"/>
    </source>
</evidence>
<name>A0ABR4XQF1_9LACO</name>
<keyword evidence="10" id="KW-1185">Reference proteome</keyword>
<comment type="caution">
    <text evidence="9">The sequence shown here is derived from an EMBL/GenBank/DDBJ whole genome shotgun (WGS) entry which is preliminary data.</text>
</comment>
<evidence type="ECO:0000256" key="6">
    <source>
        <dbReference type="ARBA" id="ARBA00022643"/>
    </source>
</evidence>
<keyword evidence="6" id="KW-0288">FMN</keyword>
<dbReference type="Proteomes" id="UP000030023">
    <property type="component" value="Unassembled WGS sequence"/>
</dbReference>
<gene>
    <name evidence="9" type="ORF">Q757_05595</name>
</gene>
<dbReference type="InterPro" id="IPR008254">
    <property type="entry name" value="Flavodoxin/NO_synth"/>
</dbReference>
<evidence type="ECO:0000256" key="2">
    <source>
        <dbReference type="ARBA" id="ARBA00003297"/>
    </source>
</evidence>
<dbReference type="SUPFAM" id="SSF52218">
    <property type="entry name" value="Flavoproteins"/>
    <property type="match status" value="1"/>
</dbReference>